<dbReference type="AlphaFoldDB" id="A0A0L8J2S0"/>
<keyword evidence="3" id="KW-0560">Oxidoreductase</keyword>
<reference evidence="8 9" key="1">
    <citation type="submission" date="2015-06" db="EMBL/GenBank/DDBJ databases">
        <authorList>
            <person name="Hoefler B.C."/>
            <person name="Straight P.D."/>
        </authorList>
    </citation>
    <scope>NUCLEOTIDE SEQUENCE [LARGE SCALE GENOMIC DNA]</scope>
    <source>
        <strain evidence="8 9">NRRL 3427</strain>
    </source>
</reference>
<dbReference type="PANTHER" id="PTHR13887:SF14">
    <property type="entry name" value="DISULFIDE BOND FORMATION PROTEIN D"/>
    <property type="match status" value="1"/>
</dbReference>
<comment type="similarity">
    <text evidence="1">Belongs to the thioredoxin family. DsbA subfamily.</text>
</comment>
<dbReference type="EMBL" id="LGUP01000412">
    <property type="protein sequence ID" value="KOG07973.1"/>
    <property type="molecule type" value="Genomic_DNA"/>
</dbReference>
<keyword evidence="2 6" id="KW-0732">Signal</keyword>
<sequence length="241" mass="24215">MPVRRSRRAVAALVVAGSIGLAAVGCSGGGEPSASAAAAVTVAPAEHTDVLSALPATVEGTKIVVGEPKAPHTVTVYVDLRCGYCAKFEASAGTVLADEAAAGRVRVEYVVASFLDARTGGTASARAANALRAAADAGTGGFAAYQAALFASQPAGETNDGYSVDHLLRIADQVDGLRGTAFDRAVRDDTHRAWVAASEKAFEESGVGGTPTVLVDGAPLPGGDALYDAAEFSRALRDAGV</sequence>
<dbReference type="InterPro" id="IPR036249">
    <property type="entry name" value="Thioredoxin-like_sf"/>
</dbReference>
<protein>
    <recommendedName>
        <fullName evidence="7">Thioredoxin-like fold domain-containing protein</fullName>
    </recommendedName>
</protein>
<dbReference type="Pfam" id="PF13462">
    <property type="entry name" value="Thioredoxin_4"/>
    <property type="match status" value="1"/>
</dbReference>
<dbReference type="Gene3D" id="3.40.30.10">
    <property type="entry name" value="Glutaredoxin"/>
    <property type="match status" value="1"/>
</dbReference>
<dbReference type="OrthoDB" id="4135024at2"/>
<feature type="domain" description="Thioredoxin-like fold" evidence="7">
    <location>
        <begin position="60"/>
        <end position="219"/>
    </location>
</feature>
<evidence type="ECO:0000259" key="7">
    <source>
        <dbReference type="Pfam" id="PF13462"/>
    </source>
</evidence>
<evidence type="ECO:0000313" key="9">
    <source>
        <dbReference type="Proteomes" id="UP000037023"/>
    </source>
</evidence>
<evidence type="ECO:0000256" key="3">
    <source>
        <dbReference type="ARBA" id="ARBA00023002"/>
    </source>
</evidence>
<dbReference type="InterPro" id="IPR012336">
    <property type="entry name" value="Thioredoxin-like_fold"/>
</dbReference>
<gene>
    <name evidence="8" type="ORF">ADK34_39650</name>
</gene>
<keyword evidence="4" id="KW-1015">Disulfide bond</keyword>
<proteinExistence type="inferred from homology"/>
<evidence type="ECO:0000256" key="5">
    <source>
        <dbReference type="ARBA" id="ARBA00023284"/>
    </source>
</evidence>
<evidence type="ECO:0000256" key="6">
    <source>
        <dbReference type="SAM" id="SignalP"/>
    </source>
</evidence>
<comment type="caution">
    <text evidence="8">The sequence shown here is derived from an EMBL/GenBank/DDBJ whole genome shotgun (WGS) entry which is preliminary data.</text>
</comment>
<dbReference type="RefSeq" id="WP_033203703.1">
    <property type="nucleotide sequence ID" value="NZ_LGUP01000412.1"/>
</dbReference>
<keyword evidence="5" id="KW-0676">Redox-active center</keyword>
<dbReference type="GO" id="GO:0016491">
    <property type="term" value="F:oxidoreductase activity"/>
    <property type="evidence" value="ECO:0007669"/>
    <property type="project" value="UniProtKB-KW"/>
</dbReference>
<evidence type="ECO:0000256" key="4">
    <source>
        <dbReference type="ARBA" id="ARBA00023157"/>
    </source>
</evidence>
<dbReference type="PROSITE" id="PS51257">
    <property type="entry name" value="PROKAR_LIPOPROTEIN"/>
    <property type="match status" value="1"/>
</dbReference>
<name>A0A0L8J2S0_STRVR</name>
<evidence type="ECO:0000313" key="8">
    <source>
        <dbReference type="EMBL" id="KOG07973.1"/>
    </source>
</evidence>
<evidence type="ECO:0000256" key="2">
    <source>
        <dbReference type="ARBA" id="ARBA00022729"/>
    </source>
</evidence>
<accession>A0A0L8J2S0</accession>
<organism evidence="8 9">
    <name type="scientific">Streptomyces viridochromogenes</name>
    <dbReference type="NCBI Taxonomy" id="1938"/>
    <lineage>
        <taxon>Bacteria</taxon>
        <taxon>Bacillati</taxon>
        <taxon>Actinomycetota</taxon>
        <taxon>Actinomycetes</taxon>
        <taxon>Kitasatosporales</taxon>
        <taxon>Streptomycetaceae</taxon>
        <taxon>Streptomyces</taxon>
    </lineage>
</organism>
<dbReference type="Proteomes" id="UP000037023">
    <property type="component" value="Unassembled WGS sequence"/>
</dbReference>
<feature type="chain" id="PRO_5039077123" description="Thioredoxin-like fold domain-containing protein" evidence="6">
    <location>
        <begin position="23"/>
        <end position="241"/>
    </location>
</feature>
<dbReference type="PATRIC" id="fig|1938.6.peg.8540"/>
<feature type="signal peptide" evidence="6">
    <location>
        <begin position="1"/>
        <end position="22"/>
    </location>
</feature>
<evidence type="ECO:0000256" key="1">
    <source>
        <dbReference type="ARBA" id="ARBA00005791"/>
    </source>
</evidence>
<dbReference type="SUPFAM" id="SSF52833">
    <property type="entry name" value="Thioredoxin-like"/>
    <property type="match status" value="1"/>
</dbReference>
<dbReference type="PANTHER" id="PTHR13887">
    <property type="entry name" value="GLUTATHIONE S-TRANSFERASE KAPPA"/>
    <property type="match status" value="1"/>
</dbReference>